<keyword evidence="4" id="KW-0675">Receptor</keyword>
<name>A0AAD5ZQM3_9POAL</name>
<dbReference type="InterPro" id="IPR051343">
    <property type="entry name" value="G-type_lectin_kinases/EP1-like"/>
</dbReference>
<dbReference type="SUPFAM" id="SSF51110">
    <property type="entry name" value="alpha-D-mannose-specific plant lectins"/>
    <property type="match status" value="1"/>
</dbReference>
<dbReference type="AlphaFoldDB" id="A0AAD5ZQM3"/>
<dbReference type="InterPro" id="IPR035446">
    <property type="entry name" value="SLSG/EP1"/>
</dbReference>
<evidence type="ECO:0000313" key="10">
    <source>
        <dbReference type="Proteomes" id="UP001210211"/>
    </source>
</evidence>
<dbReference type="GO" id="GO:0004674">
    <property type="term" value="F:protein serine/threonine kinase activity"/>
    <property type="evidence" value="ECO:0007669"/>
    <property type="project" value="UniProtKB-EC"/>
</dbReference>
<dbReference type="Gene3D" id="2.90.10.10">
    <property type="entry name" value="Bulb-type lectin domain"/>
    <property type="match status" value="1"/>
</dbReference>
<dbReference type="InterPro" id="IPR036426">
    <property type="entry name" value="Bulb-type_lectin_dom_sf"/>
</dbReference>
<dbReference type="PROSITE" id="PS50948">
    <property type="entry name" value="PAN"/>
    <property type="match status" value="1"/>
</dbReference>
<accession>A0AAD5ZQM3</accession>
<dbReference type="PANTHER" id="PTHR47976:SF115">
    <property type="entry name" value="RECEPTOR-LIKE SERINE_THREONINE-PROTEIN KINASE"/>
    <property type="match status" value="1"/>
</dbReference>
<dbReference type="Proteomes" id="UP001210211">
    <property type="component" value="Unassembled WGS sequence"/>
</dbReference>
<evidence type="ECO:0000256" key="5">
    <source>
        <dbReference type="ARBA" id="ARBA00047899"/>
    </source>
</evidence>
<dbReference type="GO" id="GO:0051707">
    <property type="term" value="P:response to other organism"/>
    <property type="evidence" value="ECO:0007669"/>
    <property type="project" value="UniProtKB-ARBA"/>
</dbReference>
<organism evidence="9 10">
    <name type="scientific">Rhynchospora tenuis</name>
    <dbReference type="NCBI Taxonomy" id="198213"/>
    <lineage>
        <taxon>Eukaryota</taxon>
        <taxon>Viridiplantae</taxon>
        <taxon>Streptophyta</taxon>
        <taxon>Embryophyta</taxon>
        <taxon>Tracheophyta</taxon>
        <taxon>Spermatophyta</taxon>
        <taxon>Magnoliopsida</taxon>
        <taxon>Liliopsida</taxon>
        <taxon>Poales</taxon>
        <taxon>Cyperaceae</taxon>
        <taxon>Cyperoideae</taxon>
        <taxon>Rhynchosporeae</taxon>
        <taxon>Rhynchospora</taxon>
    </lineage>
</organism>
<evidence type="ECO:0000256" key="4">
    <source>
        <dbReference type="ARBA" id="ARBA00023170"/>
    </source>
</evidence>
<comment type="catalytic activity">
    <reaction evidence="6">
        <text>L-seryl-[protein] + ATP = O-phospho-L-seryl-[protein] + ADP + H(+)</text>
        <dbReference type="Rhea" id="RHEA:17989"/>
        <dbReference type="Rhea" id="RHEA-COMP:9863"/>
        <dbReference type="Rhea" id="RHEA-COMP:11604"/>
        <dbReference type="ChEBI" id="CHEBI:15378"/>
        <dbReference type="ChEBI" id="CHEBI:29999"/>
        <dbReference type="ChEBI" id="CHEBI:30616"/>
        <dbReference type="ChEBI" id="CHEBI:83421"/>
        <dbReference type="ChEBI" id="CHEBI:456216"/>
        <dbReference type="EC" id="2.7.11.1"/>
    </reaction>
</comment>
<feature type="domain" description="Bulb-type lectin" evidence="7">
    <location>
        <begin position="60"/>
        <end position="191"/>
    </location>
</feature>
<evidence type="ECO:0000259" key="7">
    <source>
        <dbReference type="PROSITE" id="PS50927"/>
    </source>
</evidence>
<dbReference type="CDD" id="cd00028">
    <property type="entry name" value="B_lectin"/>
    <property type="match status" value="1"/>
</dbReference>
<dbReference type="InterPro" id="IPR003609">
    <property type="entry name" value="Pan_app"/>
</dbReference>
<dbReference type="EMBL" id="JAMRDG010000001">
    <property type="protein sequence ID" value="KAJ3702201.1"/>
    <property type="molecule type" value="Genomic_DNA"/>
</dbReference>
<dbReference type="PANTHER" id="PTHR47976">
    <property type="entry name" value="G-TYPE LECTIN S-RECEPTOR-LIKE SERINE/THREONINE-PROTEIN KINASE SD2-5"/>
    <property type="match status" value="1"/>
</dbReference>
<dbReference type="EC" id="2.7.11.1" evidence="2"/>
<dbReference type="SMART" id="SM00108">
    <property type="entry name" value="B_lectin"/>
    <property type="match status" value="1"/>
</dbReference>
<evidence type="ECO:0000256" key="6">
    <source>
        <dbReference type="ARBA" id="ARBA00048679"/>
    </source>
</evidence>
<evidence type="ECO:0000313" key="9">
    <source>
        <dbReference type="EMBL" id="KAJ3702201.1"/>
    </source>
</evidence>
<comment type="catalytic activity">
    <reaction evidence="5">
        <text>L-threonyl-[protein] + ATP = O-phospho-L-threonyl-[protein] + ADP + H(+)</text>
        <dbReference type="Rhea" id="RHEA:46608"/>
        <dbReference type="Rhea" id="RHEA-COMP:11060"/>
        <dbReference type="Rhea" id="RHEA-COMP:11605"/>
        <dbReference type="ChEBI" id="CHEBI:15378"/>
        <dbReference type="ChEBI" id="CHEBI:30013"/>
        <dbReference type="ChEBI" id="CHEBI:30616"/>
        <dbReference type="ChEBI" id="CHEBI:61977"/>
        <dbReference type="ChEBI" id="CHEBI:456216"/>
        <dbReference type="EC" id="2.7.11.1"/>
    </reaction>
</comment>
<evidence type="ECO:0000256" key="1">
    <source>
        <dbReference type="ARBA" id="ARBA00004479"/>
    </source>
</evidence>
<dbReference type="InterPro" id="IPR001480">
    <property type="entry name" value="Bulb-type_lectin_dom"/>
</dbReference>
<protein>
    <recommendedName>
        <fullName evidence="2">non-specific serine/threonine protein kinase</fullName>
        <ecNumber evidence="2">2.7.11.1</ecNumber>
    </recommendedName>
</protein>
<keyword evidence="10" id="KW-1185">Reference proteome</keyword>
<dbReference type="GO" id="GO:0016020">
    <property type="term" value="C:membrane"/>
    <property type="evidence" value="ECO:0007669"/>
    <property type="project" value="UniProtKB-SubCell"/>
</dbReference>
<evidence type="ECO:0000259" key="8">
    <source>
        <dbReference type="PROSITE" id="PS50948"/>
    </source>
</evidence>
<keyword evidence="3" id="KW-0732">Signal</keyword>
<evidence type="ECO:0000256" key="3">
    <source>
        <dbReference type="ARBA" id="ARBA00022729"/>
    </source>
</evidence>
<reference evidence="9 10" key="1">
    <citation type="journal article" date="2022" name="Cell">
        <title>Repeat-based holocentromeres influence genome architecture and karyotype evolution.</title>
        <authorList>
            <person name="Hofstatter P.G."/>
            <person name="Thangavel G."/>
            <person name="Lux T."/>
            <person name="Neumann P."/>
            <person name="Vondrak T."/>
            <person name="Novak P."/>
            <person name="Zhang M."/>
            <person name="Costa L."/>
            <person name="Castellani M."/>
            <person name="Scott A."/>
            <person name="Toegelov H."/>
            <person name="Fuchs J."/>
            <person name="Mata-Sucre Y."/>
            <person name="Dias Y."/>
            <person name="Vanzela A.L.L."/>
            <person name="Huettel B."/>
            <person name="Almeida C.C.S."/>
            <person name="Simkova H."/>
            <person name="Souza G."/>
            <person name="Pedrosa-Harand A."/>
            <person name="Macas J."/>
            <person name="Mayer K.F.X."/>
            <person name="Houben A."/>
            <person name="Marques A."/>
        </authorList>
    </citation>
    <scope>NUCLEOTIDE SEQUENCE [LARGE SCALE GENOMIC DNA]</scope>
    <source>
        <strain evidence="9">RhyTen1mFocal</strain>
    </source>
</reference>
<sequence length="465" mass="52190">MCYCGMNQFPIKCCKLQFLFQQIKQHSTINLSMSQSPHPFHLISLSILLLSSISSSQAKVDTFTYVNQGEFGPYITEYGADYRVLPIATSPFQMAFYNTTPGAFYLALRMGTTRSESIFRWVWEANRGRPVGENATFSLLPDGNLVLADADRRNVWSTGTANKGVVGLKILPTGNIILYDSKNRTIWQSFDHPTDTLLVGQSLDYKKGPNKLVSRRSVTDGSYGIYSLVFQPGGLTLFINDYLSYYNYSVDGILAFSGNPILLESEPETEDAFAYEVRFASAGHGTTILTRPKYNARLSFLRLDVDGNLVVYTYYDPVDYRAWEKTFALFSDQMGFVPGCALPSKCSKFGVCLDEMCVACPSPIGLLGWSNGCVPPQVKGCNNKGKGQTEDYYKIVGVENFVSTYTKGEDKVKMEECRRKCTMDCKCVGFLYWEKEGKCWLANLLGTLRKVDDLSHVVYVKYLKN</sequence>
<comment type="subcellular location">
    <subcellularLocation>
        <location evidence="1">Membrane</location>
        <topology evidence="1">Single-pass type I membrane protein</topology>
    </subcellularLocation>
</comment>
<dbReference type="PIRSF" id="PIRSF002686">
    <property type="entry name" value="SLG"/>
    <property type="match status" value="1"/>
</dbReference>
<comment type="caution">
    <text evidence="9">The sequence shown here is derived from an EMBL/GenBank/DDBJ whole genome shotgun (WGS) entry which is preliminary data.</text>
</comment>
<dbReference type="PROSITE" id="PS50927">
    <property type="entry name" value="BULB_LECTIN"/>
    <property type="match status" value="1"/>
</dbReference>
<evidence type="ECO:0000256" key="2">
    <source>
        <dbReference type="ARBA" id="ARBA00012513"/>
    </source>
</evidence>
<proteinExistence type="predicted"/>
<feature type="domain" description="Apple" evidence="8">
    <location>
        <begin position="381"/>
        <end position="463"/>
    </location>
</feature>
<gene>
    <name evidence="9" type="ORF">LUZ61_005906</name>
</gene>
<dbReference type="Pfam" id="PF01453">
    <property type="entry name" value="B_lectin"/>
    <property type="match status" value="1"/>
</dbReference>